<comment type="subcellular location">
    <subcellularLocation>
        <location evidence="1">Membrane</location>
        <topology evidence="1">Multi-pass membrane protein</topology>
    </subcellularLocation>
</comment>
<sequence length="104" mass="11361">MIVLSTRLCPLGIEGTFFALLMCIDSLGSLSSKWGGGLVLHLLHVTRNDFTNLWLAILIRNGLRFATLANSGASLDDDGLELAPFQETNEEAKLLIDEENSLKT</sequence>
<dbReference type="Proteomes" id="UP001151529">
    <property type="component" value="Chromosome 18"/>
</dbReference>
<dbReference type="PANTHER" id="PTHR31585">
    <property type="entry name" value="FOLATE-BIOPTERIN TRANSPORTER 1, CHLOROPLASTIC"/>
    <property type="match status" value="1"/>
</dbReference>
<evidence type="ECO:0000256" key="1">
    <source>
        <dbReference type="ARBA" id="ARBA00004141"/>
    </source>
</evidence>
<evidence type="ECO:0000313" key="7">
    <source>
        <dbReference type="Proteomes" id="UP001151529"/>
    </source>
</evidence>
<dbReference type="OrthoDB" id="754047at2759"/>
<comment type="caution">
    <text evidence="6">The sequence shown here is derived from an EMBL/GenBank/DDBJ whole genome shotgun (WGS) entry which is preliminary data.</text>
</comment>
<protein>
    <submittedName>
        <fullName evidence="6">FOLATE-BIOPTERIN TRANSPORTER 1 CHLOROPLASTIC</fullName>
    </submittedName>
</protein>
<proteinExistence type="predicted"/>
<dbReference type="GO" id="GO:0016020">
    <property type="term" value="C:membrane"/>
    <property type="evidence" value="ECO:0007669"/>
    <property type="project" value="UniProtKB-SubCell"/>
</dbReference>
<dbReference type="EMBL" id="JAPFFL010000017">
    <property type="protein sequence ID" value="KAJ6673896.1"/>
    <property type="molecule type" value="Genomic_DNA"/>
</dbReference>
<evidence type="ECO:0000256" key="4">
    <source>
        <dbReference type="ARBA" id="ARBA00022989"/>
    </source>
</evidence>
<keyword evidence="2" id="KW-0813">Transport</keyword>
<dbReference type="InterPro" id="IPR039309">
    <property type="entry name" value="BT1"/>
</dbReference>
<evidence type="ECO:0000256" key="3">
    <source>
        <dbReference type="ARBA" id="ARBA00022692"/>
    </source>
</evidence>
<accession>A0A9Q0NQ57</accession>
<dbReference type="AlphaFoldDB" id="A0A9Q0NQ57"/>
<gene>
    <name evidence="6" type="ORF">OIU85_012863</name>
</gene>
<evidence type="ECO:0000256" key="2">
    <source>
        <dbReference type="ARBA" id="ARBA00022448"/>
    </source>
</evidence>
<keyword evidence="4" id="KW-1133">Transmembrane helix</keyword>
<dbReference type="Pfam" id="PF03092">
    <property type="entry name" value="BT1"/>
    <property type="match status" value="1"/>
</dbReference>
<keyword evidence="5" id="KW-0472">Membrane</keyword>
<evidence type="ECO:0000256" key="5">
    <source>
        <dbReference type="ARBA" id="ARBA00023136"/>
    </source>
</evidence>
<keyword evidence="7" id="KW-1185">Reference proteome</keyword>
<keyword evidence="3" id="KW-0812">Transmembrane</keyword>
<dbReference type="PANTHER" id="PTHR31585:SF44">
    <property type="entry name" value="FOLATE-BIOPTERIN TRANSPORTER 6-RELATED"/>
    <property type="match status" value="1"/>
</dbReference>
<organism evidence="6 7">
    <name type="scientific">Salix viminalis</name>
    <name type="common">Common osier</name>
    <name type="synonym">Basket willow</name>
    <dbReference type="NCBI Taxonomy" id="40686"/>
    <lineage>
        <taxon>Eukaryota</taxon>
        <taxon>Viridiplantae</taxon>
        <taxon>Streptophyta</taxon>
        <taxon>Embryophyta</taxon>
        <taxon>Tracheophyta</taxon>
        <taxon>Spermatophyta</taxon>
        <taxon>Magnoliopsida</taxon>
        <taxon>eudicotyledons</taxon>
        <taxon>Gunneridae</taxon>
        <taxon>Pentapetalae</taxon>
        <taxon>rosids</taxon>
        <taxon>fabids</taxon>
        <taxon>Malpighiales</taxon>
        <taxon>Salicaceae</taxon>
        <taxon>Saliceae</taxon>
        <taxon>Salix</taxon>
    </lineage>
</organism>
<evidence type="ECO:0000313" key="6">
    <source>
        <dbReference type="EMBL" id="KAJ6673896.1"/>
    </source>
</evidence>
<reference evidence="6 7" key="1">
    <citation type="journal article" date="2023" name="Int. J. Mol. Sci.">
        <title>De Novo Assembly and Annotation of 11 Diverse Shrub Willow (Salix) Genomes Reveals Novel Gene Organization in Sex-Linked Regions.</title>
        <authorList>
            <person name="Hyden B."/>
            <person name="Feng K."/>
            <person name="Yates T.B."/>
            <person name="Jawdy S."/>
            <person name="Cereghino C."/>
            <person name="Smart L.B."/>
            <person name="Muchero W."/>
        </authorList>
    </citation>
    <scope>NUCLEOTIDE SEQUENCE [LARGE SCALE GENOMIC DNA]</scope>
    <source>
        <tissue evidence="6">Shoot tip</tissue>
    </source>
</reference>
<name>A0A9Q0NQ57_SALVM</name>